<keyword evidence="2" id="KW-1185">Reference proteome</keyword>
<dbReference type="EMBL" id="KZ451978">
    <property type="protein sequence ID" value="PKA55724.1"/>
    <property type="molecule type" value="Genomic_DNA"/>
</dbReference>
<proteinExistence type="predicted"/>
<dbReference type="Proteomes" id="UP000236161">
    <property type="component" value="Unassembled WGS sequence"/>
</dbReference>
<evidence type="ECO:0000313" key="2">
    <source>
        <dbReference type="Proteomes" id="UP000236161"/>
    </source>
</evidence>
<evidence type="ECO:0000313" key="1">
    <source>
        <dbReference type="EMBL" id="PKA55724.1"/>
    </source>
</evidence>
<evidence type="ECO:0008006" key="3">
    <source>
        <dbReference type="Google" id="ProtNLM"/>
    </source>
</evidence>
<protein>
    <recommendedName>
        <fullName evidence="3">DUF659 domain-containing protein</fullName>
    </recommendedName>
</protein>
<accession>A0A2I0AJI2</accession>
<name>A0A2I0AJI2_9ASPA</name>
<sequence length="96" mass="11016">MLIQSQFSHIFLTPCVVHTLNIALKNICAVKNTEGNEVAYEECKWITEISADITFIRNFIMNHSMRLAIFNEHVKLKLLSITDTRFCFHSGDASKI</sequence>
<gene>
    <name evidence="1" type="ORF">AXF42_Ash012016</name>
</gene>
<dbReference type="OrthoDB" id="1937290at2759"/>
<dbReference type="AlphaFoldDB" id="A0A2I0AJI2"/>
<reference evidence="1 2" key="1">
    <citation type="journal article" date="2017" name="Nature">
        <title>The Apostasia genome and the evolution of orchids.</title>
        <authorList>
            <person name="Zhang G.Q."/>
            <person name="Liu K.W."/>
            <person name="Li Z."/>
            <person name="Lohaus R."/>
            <person name="Hsiao Y.Y."/>
            <person name="Niu S.C."/>
            <person name="Wang J.Y."/>
            <person name="Lin Y.C."/>
            <person name="Xu Q."/>
            <person name="Chen L.J."/>
            <person name="Yoshida K."/>
            <person name="Fujiwara S."/>
            <person name="Wang Z.W."/>
            <person name="Zhang Y.Q."/>
            <person name="Mitsuda N."/>
            <person name="Wang M."/>
            <person name="Liu G.H."/>
            <person name="Pecoraro L."/>
            <person name="Huang H.X."/>
            <person name="Xiao X.J."/>
            <person name="Lin M."/>
            <person name="Wu X.Y."/>
            <person name="Wu W.L."/>
            <person name="Chen Y.Y."/>
            <person name="Chang S.B."/>
            <person name="Sakamoto S."/>
            <person name="Ohme-Takagi M."/>
            <person name="Yagi M."/>
            <person name="Zeng S.J."/>
            <person name="Shen C.Y."/>
            <person name="Yeh C.M."/>
            <person name="Luo Y.B."/>
            <person name="Tsai W.C."/>
            <person name="Van de Peer Y."/>
            <person name="Liu Z.J."/>
        </authorList>
    </citation>
    <scope>NUCLEOTIDE SEQUENCE [LARGE SCALE GENOMIC DNA]</scope>
    <source>
        <strain evidence="2">cv. Shenzhen</strain>
        <tissue evidence="1">Stem</tissue>
    </source>
</reference>
<organism evidence="1 2">
    <name type="scientific">Apostasia shenzhenica</name>
    <dbReference type="NCBI Taxonomy" id="1088818"/>
    <lineage>
        <taxon>Eukaryota</taxon>
        <taxon>Viridiplantae</taxon>
        <taxon>Streptophyta</taxon>
        <taxon>Embryophyta</taxon>
        <taxon>Tracheophyta</taxon>
        <taxon>Spermatophyta</taxon>
        <taxon>Magnoliopsida</taxon>
        <taxon>Liliopsida</taxon>
        <taxon>Asparagales</taxon>
        <taxon>Orchidaceae</taxon>
        <taxon>Apostasioideae</taxon>
        <taxon>Apostasia</taxon>
    </lineage>
</organism>